<dbReference type="Proteomes" id="UP000037460">
    <property type="component" value="Unassembled WGS sequence"/>
</dbReference>
<dbReference type="SUPFAM" id="SSF53182">
    <property type="entry name" value="Pyrrolidone carboxyl peptidase (pyroglutamate aminopeptidase)"/>
    <property type="match status" value="1"/>
</dbReference>
<evidence type="ECO:0000313" key="2">
    <source>
        <dbReference type="Proteomes" id="UP000037460"/>
    </source>
</evidence>
<proteinExistence type="predicted"/>
<reference evidence="2" key="1">
    <citation type="journal article" date="2015" name="PLoS Genet.">
        <title>Genome Sequence and Transcriptome Analyses of Chrysochromulina tobin: Metabolic Tools for Enhanced Algal Fitness in the Prominent Order Prymnesiales (Haptophyceae).</title>
        <authorList>
            <person name="Hovde B.T."/>
            <person name="Deodato C.R."/>
            <person name="Hunsperger H.M."/>
            <person name="Ryken S.A."/>
            <person name="Yost W."/>
            <person name="Jha R.K."/>
            <person name="Patterson J."/>
            <person name="Monnat R.J. Jr."/>
            <person name="Barlow S.B."/>
            <person name="Starkenburg S.R."/>
            <person name="Cattolico R.A."/>
        </authorList>
    </citation>
    <scope>NUCLEOTIDE SEQUENCE</scope>
    <source>
        <strain evidence="2">CCMP291</strain>
    </source>
</reference>
<dbReference type="EMBL" id="JWZX01000497">
    <property type="protein sequence ID" value="KOO52797.1"/>
    <property type="molecule type" value="Genomic_DNA"/>
</dbReference>
<keyword evidence="2" id="KW-1185">Reference proteome</keyword>
<protein>
    <submittedName>
        <fullName evidence="1">Uncharacterized protein</fullName>
    </submittedName>
</protein>
<dbReference type="InterPro" id="IPR036440">
    <property type="entry name" value="Peptidase_C15-like_sf"/>
</dbReference>
<gene>
    <name evidence="1" type="ORF">Ctob_014494</name>
</gene>
<evidence type="ECO:0000313" key="1">
    <source>
        <dbReference type="EMBL" id="KOO52797.1"/>
    </source>
</evidence>
<accession>A0A0M0LPG6</accession>
<comment type="caution">
    <text evidence="1">The sequence shown here is derived from an EMBL/GenBank/DDBJ whole genome shotgun (WGS) entry which is preliminary data.</text>
</comment>
<sequence>MGLGVYDRHDTILVENDAYNLRQGQDALAHSPPGHTIDMGAPQVLVQGSAMQGRYAALAANASAALPGGFVLSLAPARVSNSYICNETHWRALKAREWAEVEATSLSPSSHGTVLGASYFVHLPYARDDEKDHRQLAAAVAEVIRRIVQLEARA</sequence>
<dbReference type="Gene3D" id="3.40.630.20">
    <property type="entry name" value="Peptidase C15, pyroglutamyl peptidase I-like"/>
    <property type="match status" value="1"/>
</dbReference>
<name>A0A0M0LPG6_9EUKA</name>
<dbReference type="AlphaFoldDB" id="A0A0M0LPG6"/>
<organism evidence="1 2">
    <name type="scientific">Chrysochromulina tobinii</name>
    <dbReference type="NCBI Taxonomy" id="1460289"/>
    <lineage>
        <taxon>Eukaryota</taxon>
        <taxon>Haptista</taxon>
        <taxon>Haptophyta</taxon>
        <taxon>Prymnesiophyceae</taxon>
        <taxon>Prymnesiales</taxon>
        <taxon>Chrysochromulinaceae</taxon>
        <taxon>Chrysochromulina</taxon>
    </lineage>
</organism>